<accession>A0AAW0UC97</accession>
<gene>
    <name evidence="2" type="ORF">O3P69_005060</name>
</gene>
<evidence type="ECO:0000313" key="2">
    <source>
        <dbReference type="EMBL" id="KAK8396828.1"/>
    </source>
</evidence>
<protein>
    <recommendedName>
        <fullName evidence="4">Neuromodulin</fullName>
    </recommendedName>
</protein>
<organism evidence="2 3">
    <name type="scientific">Scylla paramamosain</name>
    <name type="common">Mud crab</name>
    <dbReference type="NCBI Taxonomy" id="85552"/>
    <lineage>
        <taxon>Eukaryota</taxon>
        <taxon>Metazoa</taxon>
        <taxon>Ecdysozoa</taxon>
        <taxon>Arthropoda</taxon>
        <taxon>Crustacea</taxon>
        <taxon>Multicrustacea</taxon>
        <taxon>Malacostraca</taxon>
        <taxon>Eumalacostraca</taxon>
        <taxon>Eucarida</taxon>
        <taxon>Decapoda</taxon>
        <taxon>Pleocyemata</taxon>
        <taxon>Brachyura</taxon>
        <taxon>Eubrachyura</taxon>
        <taxon>Portunoidea</taxon>
        <taxon>Portunidae</taxon>
        <taxon>Portuninae</taxon>
        <taxon>Scylla</taxon>
    </lineage>
</organism>
<dbReference type="Gene3D" id="1.20.5.190">
    <property type="match status" value="2"/>
</dbReference>
<dbReference type="GO" id="GO:0005516">
    <property type="term" value="F:calmodulin binding"/>
    <property type="evidence" value="ECO:0007669"/>
    <property type="project" value="TreeGrafter"/>
</dbReference>
<evidence type="ECO:0000256" key="1">
    <source>
        <dbReference type="SAM" id="MobiDB-lite"/>
    </source>
</evidence>
<dbReference type="PROSITE" id="PS50096">
    <property type="entry name" value="IQ"/>
    <property type="match status" value="3"/>
</dbReference>
<reference evidence="2 3" key="1">
    <citation type="submission" date="2023-03" db="EMBL/GenBank/DDBJ databases">
        <title>High-quality genome of Scylla paramamosain provides insights in environmental adaptation.</title>
        <authorList>
            <person name="Zhang L."/>
        </authorList>
    </citation>
    <scope>NUCLEOTIDE SEQUENCE [LARGE SCALE GENOMIC DNA]</scope>
    <source>
        <strain evidence="2">LZ_2023a</strain>
        <tissue evidence="2">Muscle</tissue>
    </source>
</reference>
<comment type="caution">
    <text evidence="2">The sequence shown here is derived from an EMBL/GenBank/DDBJ whole genome shotgun (WGS) entry which is preliminary data.</text>
</comment>
<dbReference type="PANTHER" id="PTHR10699:SF11">
    <property type="entry name" value="IGLOO, ISOFORM A"/>
    <property type="match status" value="1"/>
</dbReference>
<proteinExistence type="predicted"/>
<dbReference type="Proteomes" id="UP001487740">
    <property type="component" value="Unassembled WGS sequence"/>
</dbReference>
<evidence type="ECO:0000313" key="3">
    <source>
        <dbReference type="Proteomes" id="UP001487740"/>
    </source>
</evidence>
<dbReference type="InterPro" id="IPR000048">
    <property type="entry name" value="IQ_motif_EF-hand-BS"/>
</dbReference>
<feature type="region of interest" description="Disordered" evidence="1">
    <location>
        <begin position="1"/>
        <end position="21"/>
    </location>
</feature>
<keyword evidence="3" id="KW-1185">Reference proteome</keyword>
<evidence type="ECO:0008006" key="4">
    <source>
        <dbReference type="Google" id="ProtNLM"/>
    </source>
</evidence>
<sequence length="148" mass="16229">MGCSSSKDLVTPIDNGGLQKNNFDIDLNDPEVQKAATKIQASFRGHKVRKEVKGQVHPAEPNAEDDEIAAIDLTDPELADAALKIQAGFRGAKARKNMKKEDADLNQKLGNLNTEEEEVDIDLTDPELNKAATKIQATFRGHRQRANP</sequence>
<dbReference type="PANTHER" id="PTHR10699">
    <property type="entry name" value="NEUROMODULIN"/>
    <property type="match status" value="1"/>
</dbReference>
<dbReference type="AlphaFoldDB" id="A0AAW0UC97"/>
<dbReference type="SMART" id="SM00015">
    <property type="entry name" value="IQ"/>
    <property type="match status" value="3"/>
</dbReference>
<dbReference type="Pfam" id="PF00612">
    <property type="entry name" value="IQ"/>
    <property type="match status" value="3"/>
</dbReference>
<dbReference type="EMBL" id="JARAKH010000015">
    <property type="protein sequence ID" value="KAK8396828.1"/>
    <property type="molecule type" value="Genomic_DNA"/>
</dbReference>
<dbReference type="CDD" id="cd23767">
    <property type="entry name" value="IQCD"/>
    <property type="match status" value="3"/>
</dbReference>
<name>A0AAW0UC97_SCYPA</name>